<dbReference type="Proteomes" id="UP000194127">
    <property type="component" value="Unassembled WGS sequence"/>
</dbReference>
<organism evidence="1 2">
    <name type="scientific">Postia placenta MAD-698-R-SB12</name>
    <dbReference type="NCBI Taxonomy" id="670580"/>
    <lineage>
        <taxon>Eukaryota</taxon>
        <taxon>Fungi</taxon>
        <taxon>Dikarya</taxon>
        <taxon>Basidiomycota</taxon>
        <taxon>Agaricomycotina</taxon>
        <taxon>Agaricomycetes</taxon>
        <taxon>Polyporales</taxon>
        <taxon>Adustoporiaceae</taxon>
        <taxon>Rhodonia</taxon>
    </lineage>
</organism>
<dbReference type="Gene3D" id="3.80.10.10">
    <property type="entry name" value="Ribonuclease Inhibitor"/>
    <property type="match status" value="1"/>
</dbReference>
<dbReference type="STRING" id="670580.A0A1X6N1A9"/>
<dbReference type="InterPro" id="IPR032675">
    <property type="entry name" value="LRR_dom_sf"/>
</dbReference>
<accession>A0A1X6N1A9</accession>
<dbReference type="GeneID" id="36330354"/>
<protein>
    <recommendedName>
        <fullName evidence="3">F-box domain-containing protein</fullName>
    </recommendedName>
</protein>
<dbReference type="SUPFAM" id="SSF52047">
    <property type="entry name" value="RNI-like"/>
    <property type="match status" value="1"/>
</dbReference>
<sequence length="729" mass="84537">MTSGQNTSVRVVAAWEDRLWLECSHSRTNDWNRTRRLDTAAVVESSLFTSRRTFTAHLHEDSAVQPYISPYRQNRAFEIEGYYQVHLREYDQDMPGISCCVCYPDSVQISQESSLPVELWEQILDDVAEEQNYDAIARCARVCRFFRHRCRKHLRVGFWFSSEDDVEHLKTDTAAKEIGGWRGPKYVTIRGGKVSKVIPHVATFASKFADRWAQTETLYIQQASWPSSLRAADAAVFRDLSHFASITQLDLYDVTFPSVVTFGALVSALPRLEKLILLDVKFPRSSFLFDPRTLSDFRLLPPPKNLVHIHLGADHWRKVEFHPTVWPCYVELLGFISAVSNPCAKSLRVYPWGSVCRLQFQESVWWRFSSSSIARLLHALPSLESLVLFCARQEIDSEELRIIGAPAYPRLKPIDILVECGTPSSQHEVDILRALIKMNYPLRITDIHAPTFPTSREADTIIAPLNRLVRHAGQSLEHILIKVDKVNDWDIRPVSDQYRHFDLSKNTNLKTITICTCRVFRISEILSRVTSRCLSSVNINFKWLDWSDRGTFNDIFSQMNAVLSLPVFDNLVHVPIVMEWYDLDEKYAYRMRSCLAGLDIRGILGIRTCPKYWMPGVRLGLIWDYEIKDWRRFDSKTDEDGNVKIVEVPAFEASAPPEAMAAYTAWQPRARIYEYRNLSSWRWMMRGTHAFVRRRFYSVSVHTKWSRLMELVKIMRMADDVFPQQTRML</sequence>
<dbReference type="RefSeq" id="XP_024339199.1">
    <property type="nucleotide sequence ID" value="XM_024485405.1"/>
</dbReference>
<reference evidence="1 2" key="1">
    <citation type="submission" date="2017-04" db="EMBL/GenBank/DDBJ databases">
        <title>Genome Sequence of the Model Brown-Rot Fungus Postia placenta SB12.</title>
        <authorList>
            <consortium name="DOE Joint Genome Institute"/>
            <person name="Gaskell J."/>
            <person name="Kersten P."/>
            <person name="Larrondo L.F."/>
            <person name="Canessa P."/>
            <person name="Martinez D."/>
            <person name="Hibbett D."/>
            <person name="Schmoll M."/>
            <person name="Kubicek C.P."/>
            <person name="Martinez A.T."/>
            <person name="Yadav J."/>
            <person name="Master E."/>
            <person name="Magnuson J.K."/>
            <person name="James T."/>
            <person name="Yaver D."/>
            <person name="Berka R."/>
            <person name="Labutti K."/>
            <person name="Lipzen A."/>
            <person name="Aerts A."/>
            <person name="Barry K."/>
            <person name="Henrissat B."/>
            <person name="Blanchette R."/>
            <person name="Grigoriev I."/>
            <person name="Cullen D."/>
        </authorList>
    </citation>
    <scope>NUCLEOTIDE SEQUENCE [LARGE SCALE GENOMIC DNA]</scope>
    <source>
        <strain evidence="1 2">MAD-698-R-SB12</strain>
    </source>
</reference>
<evidence type="ECO:0000313" key="2">
    <source>
        <dbReference type="Proteomes" id="UP000194127"/>
    </source>
</evidence>
<evidence type="ECO:0000313" key="1">
    <source>
        <dbReference type="EMBL" id="OSX62405.1"/>
    </source>
</evidence>
<dbReference type="EMBL" id="KZ110597">
    <property type="protein sequence ID" value="OSX62405.1"/>
    <property type="molecule type" value="Genomic_DNA"/>
</dbReference>
<proteinExistence type="predicted"/>
<keyword evidence="2" id="KW-1185">Reference proteome</keyword>
<dbReference type="OrthoDB" id="2799907at2759"/>
<gene>
    <name evidence="1" type="ORF">POSPLADRAFT_1142327</name>
</gene>
<name>A0A1X6N1A9_9APHY</name>
<dbReference type="AlphaFoldDB" id="A0A1X6N1A9"/>
<evidence type="ECO:0008006" key="3">
    <source>
        <dbReference type="Google" id="ProtNLM"/>
    </source>
</evidence>